<accession>A0A0D6XSP8</accession>
<dbReference type="Proteomes" id="UP000032366">
    <property type="component" value="Unassembled WGS sequence"/>
</dbReference>
<feature type="transmembrane region" description="Helical" evidence="1">
    <location>
        <begin position="29"/>
        <end position="51"/>
    </location>
</feature>
<keyword evidence="1" id="KW-1133">Transmembrane helix</keyword>
<sequence>MVESFIRFFHEIPRFFRYALYRIKMHRRWVLITFLVSSLLMLLTTLFFRLFGTIDITQVSVHYRLTGIVTFAVIWIAIYNNYRFFPRDYYVTRHFNSSPFLHVVLSGALYSIVLFVLMIVMIILKSINTETTWFGVLFYSVMSMFFIITLSFLFGVIYMLYPKLDRLFYIVSAILFVLVPIFYIPEDTSNLITHLLMLNPFYYLVNGMQQSVIVGHDAVNHLGYHLYFLCFMGLMIVFSFALRDYVTQLKPNEHTNTQATEDDASTVEEA</sequence>
<keyword evidence="1" id="KW-0472">Membrane</keyword>
<evidence type="ECO:0000313" key="3">
    <source>
        <dbReference type="EMBL" id="SUM57879.1"/>
    </source>
</evidence>
<feature type="transmembrane region" description="Helical" evidence="1">
    <location>
        <begin position="167"/>
        <end position="185"/>
    </location>
</feature>
<dbReference type="OrthoDB" id="2417273at2"/>
<dbReference type="AlphaFoldDB" id="A0A0D6XSP8"/>
<reference evidence="3 5" key="2">
    <citation type="submission" date="2018-06" db="EMBL/GenBank/DDBJ databases">
        <authorList>
            <consortium name="Pathogen Informatics"/>
            <person name="Doyle S."/>
        </authorList>
    </citation>
    <scope>NUCLEOTIDE SEQUENCE [LARGE SCALE GENOMIC DNA]</scope>
    <source>
        <strain evidence="3 5">NCTC13832</strain>
    </source>
</reference>
<keyword evidence="1" id="KW-0812">Transmembrane</keyword>
<evidence type="ECO:0000313" key="4">
    <source>
        <dbReference type="Proteomes" id="UP000032366"/>
    </source>
</evidence>
<proteinExistence type="predicted"/>
<feature type="transmembrane region" description="Helical" evidence="1">
    <location>
        <begin position="224"/>
        <end position="242"/>
    </location>
</feature>
<name>A0A0D6XSP8_9STAP</name>
<gene>
    <name evidence="3" type="ORF">NCTC13832_01609</name>
    <name evidence="2" type="ORF">TP70_03395</name>
</gene>
<keyword evidence="4" id="KW-1185">Reference proteome</keyword>
<evidence type="ECO:0000313" key="2">
    <source>
        <dbReference type="EMBL" id="KIX91266.1"/>
    </source>
</evidence>
<dbReference type="RefSeq" id="WP_044359321.1">
    <property type="nucleotide sequence ID" value="NZ_PPRJ01000021.1"/>
</dbReference>
<feature type="transmembrane region" description="Helical" evidence="1">
    <location>
        <begin position="63"/>
        <end position="82"/>
    </location>
</feature>
<evidence type="ECO:0000313" key="5">
    <source>
        <dbReference type="Proteomes" id="UP000254100"/>
    </source>
</evidence>
<reference evidence="2 4" key="1">
    <citation type="submission" date="2015-01" db="EMBL/GenBank/DDBJ databases">
        <authorList>
            <person name="Guo J."/>
        </authorList>
    </citation>
    <scope>NUCLEOTIDE SEQUENCE [LARGE SCALE GENOMIC DNA]</scope>
    <source>
        <strain evidence="2 4">DSM 22147</strain>
    </source>
</reference>
<dbReference type="EMBL" id="UHDT01000001">
    <property type="protein sequence ID" value="SUM57879.1"/>
    <property type="molecule type" value="Genomic_DNA"/>
</dbReference>
<organism evidence="3 5">
    <name type="scientific">Staphylococcus microti</name>
    <dbReference type="NCBI Taxonomy" id="569857"/>
    <lineage>
        <taxon>Bacteria</taxon>
        <taxon>Bacillati</taxon>
        <taxon>Bacillota</taxon>
        <taxon>Bacilli</taxon>
        <taxon>Bacillales</taxon>
        <taxon>Staphylococcaceae</taxon>
        <taxon>Staphylococcus</taxon>
    </lineage>
</organism>
<dbReference type="STRING" id="569857.TP70_03395"/>
<feature type="transmembrane region" description="Helical" evidence="1">
    <location>
        <begin position="103"/>
        <end position="124"/>
    </location>
</feature>
<dbReference type="Proteomes" id="UP000254100">
    <property type="component" value="Unassembled WGS sequence"/>
</dbReference>
<feature type="transmembrane region" description="Helical" evidence="1">
    <location>
        <begin position="136"/>
        <end position="160"/>
    </location>
</feature>
<evidence type="ECO:0000256" key="1">
    <source>
        <dbReference type="SAM" id="Phobius"/>
    </source>
</evidence>
<dbReference type="EMBL" id="JXWY01000022">
    <property type="protein sequence ID" value="KIX91266.1"/>
    <property type="molecule type" value="Genomic_DNA"/>
</dbReference>
<protein>
    <submittedName>
        <fullName evidence="3">Membrane protein</fullName>
    </submittedName>
    <submittedName>
        <fullName evidence="2">Teichoic acid translocation permease</fullName>
    </submittedName>
</protein>